<dbReference type="EMBL" id="LN868938">
    <property type="protein sequence ID" value="CRY78062.1"/>
    <property type="molecule type" value="Genomic_DNA"/>
</dbReference>
<sequence>MGSATPDGVTSTGGDDWSRPGTEGVAPVVSWRMDPGAQPVEPSRRGAEAIRLGELAAARLLGEPEEAERYLRAALESGAGALPAEHLARLHAQLVTVLSGLPGREADLAAAALAAAGHWADLSGDTVTHLVFVAARAWHRAGRHRRAAELFARAIAAPAPYPAAEMAVLRGQYGRSLRLLGEHARAARHYLAAAHLVRDAADHARLRAELTWSAASALDACGADGPAALAYLRAADLWGELGRIGPRARCLRSAAWLRFWSAGTRAQRQPSIDALRALLADLEGLAPSPEVANELDHTRRQLADMQD</sequence>
<feature type="region of interest" description="Disordered" evidence="1">
    <location>
        <begin position="1"/>
        <end position="45"/>
    </location>
</feature>
<proteinExistence type="predicted"/>
<organism evidence="2 3">
    <name type="scientific">Nocardia farcinica</name>
    <dbReference type="NCBI Taxonomy" id="37329"/>
    <lineage>
        <taxon>Bacteria</taxon>
        <taxon>Bacillati</taxon>
        <taxon>Actinomycetota</taxon>
        <taxon>Actinomycetes</taxon>
        <taxon>Mycobacteriales</taxon>
        <taxon>Nocardiaceae</taxon>
        <taxon>Nocardia</taxon>
    </lineage>
</organism>
<accession>A0A0H5NRQ6</accession>
<evidence type="ECO:0000313" key="2">
    <source>
        <dbReference type="EMBL" id="CRY78062.1"/>
    </source>
</evidence>
<dbReference type="RefSeq" id="WP_139337506.1">
    <property type="nucleotide sequence ID" value="NZ_CP031418.1"/>
</dbReference>
<evidence type="ECO:0000256" key="1">
    <source>
        <dbReference type="SAM" id="MobiDB-lite"/>
    </source>
</evidence>
<evidence type="ECO:0000313" key="3">
    <source>
        <dbReference type="Proteomes" id="UP000057820"/>
    </source>
</evidence>
<protein>
    <submittedName>
        <fullName evidence="2">Uncharacterized protein</fullName>
    </submittedName>
</protein>
<gene>
    <name evidence="2" type="ORF">ERS450000_02732</name>
</gene>
<name>A0A0H5NRQ6_NOCFR</name>
<dbReference type="Proteomes" id="UP000057820">
    <property type="component" value="Chromosome 1"/>
</dbReference>
<dbReference type="KEGG" id="nfr:ERS450000_02732"/>
<dbReference type="AlphaFoldDB" id="A0A0H5NRQ6"/>
<reference evidence="3" key="1">
    <citation type="submission" date="2015-03" db="EMBL/GenBank/DDBJ databases">
        <authorList>
            <consortium name="Pathogen Informatics"/>
        </authorList>
    </citation>
    <scope>NUCLEOTIDE SEQUENCE [LARGE SCALE GENOMIC DNA]</scope>
    <source>
        <strain evidence="3">NCTC11134</strain>
    </source>
</reference>